<evidence type="ECO:0000313" key="2">
    <source>
        <dbReference type="EMBL" id="MQR00921.1"/>
    </source>
</evidence>
<dbReference type="InterPro" id="IPR032710">
    <property type="entry name" value="NTF2-like_dom_sf"/>
</dbReference>
<reference evidence="2 3" key="1">
    <citation type="submission" date="2019-10" db="EMBL/GenBank/DDBJ databases">
        <title>Glaciimonas soli sp. nov., a psychrophilic bacterium isolated from the forest soil of a high elevation mountain in Taiwan.</title>
        <authorList>
            <person name="Wang L.-T."/>
            <person name="Shieh W.Y."/>
        </authorList>
    </citation>
    <scope>NUCLEOTIDE SEQUENCE [LARGE SCALE GENOMIC DNA]</scope>
    <source>
        <strain evidence="2 3">GS1</strain>
    </source>
</reference>
<protein>
    <recommendedName>
        <fullName evidence="1">YchJ-like middle NTF2-like domain-containing protein</fullName>
    </recommendedName>
</protein>
<proteinExistence type="predicted"/>
<gene>
    <name evidence="2" type="ORF">GEV47_09515</name>
</gene>
<comment type="caution">
    <text evidence="2">The sequence shown here is derived from an EMBL/GenBank/DDBJ whole genome shotgun (WGS) entry which is preliminary data.</text>
</comment>
<sequence length="139" mass="15632">MSKVEALCPCGGGLFSTCCGRFIASQDVPQTAQELMRSRYTAFTLCDDTYLRATWHHSTRPKGGITDAETKWLGLEVRNSGNASAADANHATVDFVARYKVAGRAHRLHEISNFVREQEKGSNDQEWRWFYVDGVFPQK</sequence>
<dbReference type="AlphaFoldDB" id="A0A843YUB6"/>
<dbReference type="Pfam" id="PF17775">
    <property type="entry name" value="YchJ_M-like"/>
    <property type="match status" value="1"/>
</dbReference>
<feature type="domain" description="YchJ-like middle NTF2-like" evidence="1">
    <location>
        <begin position="31"/>
        <end position="134"/>
    </location>
</feature>
<evidence type="ECO:0000313" key="3">
    <source>
        <dbReference type="Proteomes" id="UP000451565"/>
    </source>
</evidence>
<accession>A0A843YUB6</accession>
<dbReference type="OrthoDB" id="21421at2"/>
<evidence type="ECO:0000259" key="1">
    <source>
        <dbReference type="Pfam" id="PF17775"/>
    </source>
</evidence>
<keyword evidence="3" id="KW-1185">Reference proteome</keyword>
<dbReference type="RefSeq" id="WP_153234528.1">
    <property type="nucleotide sequence ID" value="NZ_WINI01000004.1"/>
</dbReference>
<dbReference type="Proteomes" id="UP000451565">
    <property type="component" value="Unassembled WGS sequence"/>
</dbReference>
<dbReference type="Gene3D" id="3.10.450.50">
    <property type="match status" value="1"/>
</dbReference>
<dbReference type="EMBL" id="WINI01000004">
    <property type="protein sequence ID" value="MQR00921.1"/>
    <property type="molecule type" value="Genomic_DNA"/>
</dbReference>
<name>A0A843YUB6_9BURK</name>
<dbReference type="InterPro" id="IPR048469">
    <property type="entry name" value="YchJ-like_M"/>
</dbReference>
<organism evidence="2 3">
    <name type="scientific">Glaciimonas soli</name>
    <dbReference type="NCBI Taxonomy" id="2590999"/>
    <lineage>
        <taxon>Bacteria</taxon>
        <taxon>Pseudomonadati</taxon>
        <taxon>Pseudomonadota</taxon>
        <taxon>Betaproteobacteria</taxon>
        <taxon>Burkholderiales</taxon>
        <taxon>Oxalobacteraceae</taxon>
        <taxon>Glaciimonas</taxon>
    </lineage>
</organism>
<dbReference type="SUPFAM" id="SSF54427">
    <property type="entry name" value="NTF2-like"/>
    <property type="match status" value="1"/>
</dbReference>